<evidence type="ECO:0000256" key="8">
    <source>
        <dbReference type="ARBA" id="ARBA00030686"/>
    </source>
</evidence>
<dbReference type="InterPro" id="IPR036087">
    <property type="entry name" value="Nict_dMeBzImd_PRibTrfase_sf"/>
</dbReference>
<dbReference type="FunFam" id="3.40.50.10210:FF:000001">
    <property type="entry name" value="Nicotinate-nucleotide--dimethylbenzimidazole phosphoribosyltransferase"/>
    <property type="match status" value="1"/>
</dbReference>
<gene>
    <name evidence="10" type="primary">cobT</name>
    <name evidence="11" type="ORF">AW736_04755</name>
</gene>
<dbReference type="PANTHER" id="PTHR43463:SF1">
    <property type="entry name" value="NICOTINATE-NUCLEOTIDE--DIMETHYLBENZIMIDAZOLE PHOSPHORIBOSYLTRANSFERASE"/>
    <property type="match status" value="1"/>
</dbReference>
<comment type="pathway">
    <text evidence="1 10">Nucleoside biosynthesis; alpha-ribazole biosynthesis; alpha-ribazole from 5,6-dimethylbenzimidazole: step 1/2.</text>
</comment>
<accession>A0A178IMI5</accession>
<dbReference type="NCBIfam" id="TIGR03160">
    <property type="entry name" value="cobT_DBIPRT"/>
    <property type="match status" value="1"/>
</dbReference>
<dbReference type="UniPathway" id="UPA00061">
    <property type="reaction ID" value="UER00516"/>
</dbReference>
<evidence type="ECO:0000256" key="6">
    <source>
        <dbReference type="ARBA" id="ARBA00022676"/>
    </source>
</evidence>
<evidence type="ECO:0000313" key="11">
    <source>
        <dbReference type="EMBL" id="OAM91090.1"/>
    </source>
</evidence>
<dbReference type="GO" id="GO:0009236">
    <property type="term" value="P:cobalamin biosynthetic process"/>
    <property type="evidence" value="ECO:0007669"/>
    <property type="project" value="UniProtKB-UniRule"/>
</dbReference>
<dbReference type="HAMAP" id="MF_00230">
    <property type="entry name" value="CobT"/>
    <property type="match status" value="1"/>
</dbReference>
<sequence length="349" mass="36030">MSYKIPTIPSLAHHLEADLRAAIDNKTKPPGSLGQLETLALRLGLMQDTLAPALRRPASLVFAGDHGLADEGVSPFPKAVTVQMVLNFLAGGAAINVFARQHGLDLRVIDAAVAGPLPAHPQLLDRKIMPSGTRNALHGPAMTPDEVARCLAAGDQLAADLAAGGCNAVIFGEMGIGNTSAASLLMTALTGMPIETTTGRGSGHDPAGLARKRDILARVLARHPGATTPLAALAAFGGAEMAMMTGAMLGAAARRMVVLNDGFIVTASLLVAARLNPAVLDYTVFSHTSAEGAHDALVKHLGGQPLLALDLRLGEGTGAALAWPLLLSATRFLQEMATFETASVNKIHT</sequence>
<protein>
    <recommendedName>
        <fullName evidence="4 10">Nicotinate-nucleotide--dimethylbenzimidazole phosphoribosyltransferase</fullName>
        <shortName evidence="10">NN:DBI PRT</shortName>
        <ecNumber evidence="3 10">2.4.2.21</ecNumber>
    </recommendedName>
    <alternativeName>
        <fullName evidence="8 10">N(1)-alpha-phosphoribosyltransferase</fullName>
    </alternativeName>
</protein>
<evidence type="ECO:0000256" key="9">
    <source>
        <dbReference type="ARBA" id="ARBA00047340"/>
    </source>
</evidence>
<dbReference type="AlphaFoldDB" id="A0A178IMI5"/>
<keyword evidence="5 10" id="KW-0169">Cobalamin biosynthesis</keyword>
<keyword evidence="7 10" id="KW-0808">Transferase</keyword>
<dbReference type="PANTHER" id="PTHR43463">
    <property type="entry name" value="NICOTINATE-NUCLEOTIDE--DIMETHYLBENZIMIDAZOLE PHOSPHORIBOSYLTRANSFERASE"/>
    <property type="match status" value="1"/>
</dbReference>
<dbReference type="InterPro" id="IPR017846">
    <property type="entry name" value="Nict_dMeBzImd_PRibTrfase_bact"/>
</dbReference>
<dbReference type="Proteomes" id="UP000078486">
    <property type="component" value="Unassembled WGS sequence"/>
</dbReference>
<dbReference type="NCBIfam" id="NF000996">
    <property type="entry name" value="PRK00105.1"/>
    <property type="match status" value="1"/>
</dbReference>
<comment type="function">
    <text evidence="10">Catalyzes the synthesis of alpha-ribazole-5'-phosphate from nicotinate mononucleotide (NAMN) and 5,6-dimethylbenzimidazole (DMB).</text>
</comment>
<dbReference type="EMBL" id="LRRQ01000040">
    <property type="protein sequence ID" value="OAM91090.1"/>
    <property type="molecule type" value="Genomic_DNA"/>
</dbReference>
<dbReference type="Pfam" id="PF02277">
    <property type="entry name" value="DBI_PRT"/>
    <property type="match status" value="1"/>
</dbReference>
<evidence type="ECO:0000256" key="7">
    <source>
        <dbReference type="ARBA" id="ARBA00022679"/>
    </source>
</evidence>
<evidence type="ECO:0000256" key="2">
    <source>
        <dbReference type="ARBA" id="ARBA00007110"/>
    </source>
</evidence>
<comment type="similarity">
    <text evidence="2 10">Belongs to the CobT family.</text>
</comment>
<dbReference type="STRING" id="1184151.AW736_04755"/>
<keyword evidence="12" id="KW-1185">Reference proteome</keyword>
<dbReference type="SUPFAM" id="SSF52733">
    <property type="entry name" value="Nicotinate mononucleotide:5,6-dimethylbenzimidazole phosphoribosyltransferase (CobT)"/>
    <property type="match status" value="1"/>
</dbReference>
<dbReference type="GO" id="GO:0008939">
    <property type="term" value="F:nicotinate-nucleotide-dimethylbenzimidazole phosphoribosyltransferase activity"/>
    <property type="evidence" value="ECO:0007669"/>
    <property type="project" value="UniProtKB-UniRule"/>
</dbReference>
<dbReference type="OrthoDB" id="9781491at2"/>
<proteinExistence type="inferred from homology"/>
<dbReference type="InterPro" id="IPR003200">
    <property type="entry name" value="Nict_dMeBzImd_PRibTrfase"/>
</dbReference>
<organism evidence="11 12">
    <name type="scientific">Termitidicoccus mucosus</name>
    <dbReference type="NCBI Taxonomy" id="1184151"/>
    <lineage>
        <taxon>Bacteria</taxon>
        <taxon>Pseudomonadati</taxon>
        <taxon>Verrucomicrobiota</taxon>
        <taxon>Opitutia</taxon>
        <taxon>Opitutales</taxon>
        <taxon>Opitutaceae</taxon>
        <taxon>Termitidicoccus</taxon>
    </lineage>
</organism>
<dbReference type="CDD" id="cd02439">
    <property type="entry name" value="DMB-PRT_CobT"/>
    <property type="match status" value="1"/>
</dbReference>
<reference evidence="11 12" key="1">
    <citation type="submission" date="2016-01" db="EMBL/GenBank/DDBJ databases">
        <title>High potential of lignocellulose degradation of a new Verrucomicrobia species.</title>
        <authorList>
            <person name="Wang Y."/>
            <person name="Shi Y."/>
            <person name="Qiu Z."/>
            <person name="Liu S."/>
            <person name="Yang H."/>
        </authorList>
    </citation>
    <scope>NUCLEOTIDE SEQUENCE [LARGE SCALE GENOMIC DNA]</scope>
    <source>
        <strain evidence="11 12">TSB47</strain>
    </source>
</reference>
<keyword evidence="6 10" id="KW-0328">Glycosyltransferase</keyword>
<comment type="caution">
    <text evidence="11">The sequence shown here is derived from an EMBL/GenBank/DDBJ whole genome shotgun (WGS) entry which is preliminary data.</text>
</comment>
<dbReference type="Gene3D" id="1.10.1610.10">
    <property type="match status" value="1"/>
</dbReference>
<evidence type="ECO:0000256" key="10">
    <source>
        <dbReference type="HAMAP-Rule" id="MF_00230"/>
    </source>
</evidence>
<evidence type="ECO:0000256" key="5">
    <source>
        <dbReference type="ARBA" id="ARBA00022573"/>
    </source>
</evidence>
<comment type="catalytic activity">
    <reaction evidence="9 10">
        <text>5,6-dimethylbenzimidazole + nicotinate beta-D-ribonucleotide = alpha-ribazole 5'-phosphate + nicotinate + H(+)</text>
        <dbReference type="Rhea" id="RHEA:11196"/>
        <dbReference type="ChEBI" id="CHEBI:15378"/>
        <dbReference type="ChEBI" id="CHEBI:15890"/>
        <dbReference type="ChEBI" id="CHEBI:32544"/>
        <dbReference type="ChEBI" id="CHEBI:57502"/>
        <dbReference type="ChEBI" id="CHEBI:57918"/>
        <dbReference type="EC" id="2.4.2.21"/>
    </reaction>
</comment>
<evidence type="ECO:0000256" key="3">
    <source>
        <dbReference type="ARBA" id="ARBA00011991"/>
    </source>
</evidence>
<dbReference type="Gene3D" id="3.40.50.10210">
    <property type="match status" value="1"/>
</dbReference>
<evidence type="ECO:0000256" key="1">
    <source>
        <dbReference type="ARBA" id="ARBA00005049"/>
    </source>
</evidence>
<feature type="active site" description="Proton acceptor" evidence="10">
    <location>
        <position position="315"/>
    </location>
</feature>
<dbReference type="EC" id="2.4.2.21" evidence="3 10"/>
<dbReference type="InterPro" id="IPR023195">
    <property type="entry name" value="Nict_dMeBzImd_PRibTrfase_N"/>
</dbReference>
<name>A0A178IMI5_9BACT</name>
<evidence type="ECO:0000313" key="12">
    <source>
        <dbReference type="Proteomes" id="UP000078486"/>
    </source>
</evidence>
<dbReference type="RefSeq" id="WP_068769082.1">
    <property type="nucleotide sequence ID" value="NZ_CP109796.1"/>
</dbReference>
<evidence type="ECO:0000256" key="4">
    <source>
        <dbReference type="ARBA" id="ARBA00015486"/>
    </source>
</evidence>